<evidence type="ECO:0000313" key="4">
    <source>
        <dbReference type="EMBL" id="RAK21094.1"/>
    </source>
</evidence>
<keyword evidence="1" id="KW-0812">Transmembrane</keyword>
<keyword evidence="1" id="KW-0472">Membrane</keyword>
<protein>
    <submittedName>
        <fullName evidence="4">Putative repeat protein (TIGR03943 family)</fullName>
    </submittedName>
</protein>
<dbReference type="NCBIfam" id="TIGR03943">
    <property type="entry name" value="TIGR03943 family putative permease subunit"/>
    <property type="match status" value="1"/>
</dbReference>
<dbReference type="PANTHER" id="PTHR40047:SF1">
    <property type="entry name" value="UPF0703 PROTEIN YCGQ"/>
    <property type="match status" value="1"/>
</dbReference>
<feature type="transmembrane region" description="Helical" evidence="1">
    <location>
        <begin position="80"/>
        <end position="101"/>
    </location>
</feature>
<evidence type="ECO:0000256" key="1">
    <source>
        <dbReference type="SAM" id="Phobius"/>
    </source>
</evidence>
<dbReference type="PANTHER" id="PTHR40047">
    <property type="entry name" value="UPF0703 PROTEIN YCGQ"/>
    <property type="match status" value="1"/>
</dbReference>
<dbReference type="RefSeq" id="WP_111644366.1">
    <property type="nucleotide sequence ID" value="NZ_QLMH01000003.1"/>
</dbReference>
<evidence type="ECO:0000313" key="5">
    <source>
        <dbReference type="Proteomes" id="UP000248555"/>
    </source>
</evidence>
<feature type="transmembrane region" description="Helical" evidence="1">
    <location>
        <begin position="6"/>
        <end position="24"/>
    </location>
</feature>
<evidence type="ECO:0000259" key="2">
    <source>
        <dbReference type="Pfam" id="PF09323"/>
    </source>
</evidence>
<feature type="transmembrane region" description="Helical" evidence="1">
    <location>
        <begin position="36"/>
        <end position="56"/>
    </location>
</feature>
<dbReference type="OrthoDB" id="9770408at2"/>
<evidence type="ECO:0000259" key="3">
    <source>
        <dbReference type="Pfam" id="PF21537"/>
    </source>
</evidence>
<dbReference type="Pfam" id="PF09323">
    <property type="entry name" value="DUF1980"/>
    <property type="match status" value="1"/>
</dbReference>
<reference evidence="4 5" key="1">
    <citation type="submission" date="2018-06" db="EMBL/GenBank/DDBJ databases">
        <title>Genomic Encyclopedia of Type Strains, Phase III (KMG-III): the genomes of soil and plant-associated and newly described type strains.</title>
        <authorList>
            <person name="Whitman W."/>
        </authorList>
    </citation>
    <scope>NUCLEOTIDE SEQUENCE [LARGE SCALE GENOMIC DNA]</scope>
    <source>
        <strain evidence="4 5">CGMCC 1.8979</strain>
    </source>
</reference>
<gene>
    <name evidence="4" type="ORF">B0I26_10346</name>
</gene>
<accession>A0A327YJC1</accession>
<dbReference type="InterPro" id="IPR048447">
    <property type="entry name" value="DUF1980_C"/>
</dbReference>
<feature type="domain" description="DUF1980" evidence="3">
    <location>
        <begin position="149"/>
        <end position="279"/>
    </location>
</feature>
<keyword evidence="5" id="KW-1185">Reference proteome</keyword>
<comment type="caution">
    <text evidence="4">The sequence shown here is derived from an EMBL/GenBank/DDBJ whole genome shotgun (WGS) entry which is preliminary data.</text>
</comment>
<keyword evidence="1" id="KW-1133">Transmembrane helix</keyword>
<dbReference type="InterPro" id="IPR048493">
    <property type="entry name" value="DUF1980_N"/>
</dbReference>
<proteinExistence type="predicted"/>
<feature type="domain" description="DUF1980" evidence="2">
    <location>
        <begin position="7"/>
        <end position="112"/>
    </location>
</feature>
<dbReference type="InterPro" id="IPR015402">
    <property type="entry name" value="DUF1980"/>
</dbReference>
<organism evidence="4 5">
    <name type="scientific">Paranoxybacillus vitaminiphilus</name>
    <dbReference type="NCBI Taxonomy" id="581036"/>
    <lineage>
        <taxon>Bacteria</taxon>
        <taxon>Bacillati</taxon>
        <taxon>Bacillota</taxon>
        <taxon>Bacilli</taxon>
        <taxon>Bacillales</taxon>
        <taxon>Anoxybacillaceae</taxon>
        <taxon>Paranoxybacillus</taxon>
    </lineage>
</organism>
<dbReference type="Pfam" id="PF21537">
    <property type="entry name" value="DUF1980_C"/>
    <property type="match status" value="1"/>
</dbReference>
<name>A0A327YJC1_9BACL</name>
<dbReference type="InterPro" id="IPR052955">
    <property type="entry name" value="UPF0703_membrane_permease"/>
</dbReference>
<dbReference type="Proteomes" id="UP000248555">
    <property type="component" value="Unassembled WGS sequence"/>
</dbReference>
<dbReference type="EMBL" id="QLMH01000003">
    <property type="protein sequence ID" value="RAK21094.1"/>
    <property type="molecule type" value="Genomic_DNA"/>
</dbReference>
<sequence>MSGNLFLRGVILLGFALLMFKFIVTGQIQQLIAPKMLPFLYFAMITLFMLSIIQIWRSDNKHMVCCGCGHHKSNARFQSFVVYVIFVFPVLAGFTFSNHVLDSSVAAKRGIQLGGMAGSGTASDNEEEFFSQLFGNQIEEVPMEKGEKVDKNQLGKALLAADKVVFTRENYLAALEIVHNNAENFIGKEVELTGFVYREPDFAKEKAVIARFGISCCVADASVYGMLVSGKHLKSIVNDEWVKVIGVIKQTNYKGNVFPCIEIKEINKIQQPNEPYIYEDLL</sequence>
<dbReference type="AlphaFoldDB" id="A0A327YJC1"/>